<protein>
    <submittedName>
        <fullName evidence="1">Uncharacterized protein</fullName>
    </submittedName>
</protein>
<proteinExistence type="predicted"/>
<keyword evidence="2" id="KW-1185">Reference proteome</keyword>
<sequence length="260" mass="30267">MSATSRKYFHCYATANDSFFYYKDLRNLKRIKNLDPGVDQVFLFLAISDVRKSNPIDRLFVKMAKAMFKDHPTVTLVEVFRKSNIGRDFSSYQMLLDKVRPLATASDYILFQNRSGYGPFRTEWYKRFVTQFERFGDVAISGSTINFLDHPSRSLKDDLPHIQTYSFLSTLFFMNMLGAAFPGAKETDRCDIITKGEIGLSQFFLERGYKITCIEWPELAISNQSQSPSSIDVKKSVTAKHCFYHRRYSKRKLLLRNLIR</sequence>
<gene>
    <name evidence="1" type="ORF">J0A67_00365</name>
</gene>
<accession>A0ABS3BJ07</accession>
<evidence type="ECO:0000313" key="1">
    <source>
        <dbReference type="EMBL" id="MBN7799287.1"/>
    </source>
</evidence>
<dbReference type="RefSeq" id="WP_206567289.1">
    <property type="nucleotide sequence ID" value="NZ_JAFKCW010000001.1"/>
</dbReference>
<evidence type="ECO:0000313" key="2">
    <source>
        <dbReference type="Proteomes" id="UP000664698"/>
    </source>
</evidence>
<dbReference type="EMBL" id="JAFKCW010000001">
    <property type="protein sequence ID" value="MBN7799287.1"/>
    <property type="molecule type" value="Genomic_DNA"/>
</dbReference>
<reference evidence="1 2" key="1">
    <citation type="submission" date="2021-03" db="EMBL/GenBank/DDBJ databases">
        <title>novel species isolated from a fishpond in China.</title>
        <authorList>
            <person name="Lu H."/>
            <person name="Cai Z."/>
        </authorList>
    </citation>
    <scope>NUCLEOTIDE SEQUENCE [LARGE SCALE GENOMIC DNA]</scope>
    <source>
        <strain evidence="1 2">JCM 31546</strain>
    </source>
</reference>
<organism evidence="1 2">
    <name type="scientific">Algoriphagus aestuariicola</name>
    <dbReference type="NCBI Taxonomy" id="1852016"/>
    <lineage>
        <taxon>Bacteria</taxon>
        <taxon>Pseudomonadati</taxon>
        <taxon>Bacteroidota</taxon>
        <taxon>Cytophagia</taxon>
        <taxon>Cytophagales</taxon>
        <taxon>Cyclobacteriaceae</taxon>
        <taxon>Algoriphagus</taxon>
    </lineage>
</organism>
<dbReference type="Proteomes" id="UP000664698">
    <property type="component" value="Unassembled WGS sequence"/>
</dbReference>
<name>A0ABS3BJ07_9BACT</name>
<comment type="caution">
    <text evidence="1">The sequence shown here is derived from an EMBL/GenBank/DDBJ whole genome shotgun (WGS) entry which is preliminary data.</text>
</comment>